<proteinExistence type="predicted"/>
<dbReference type="EMBL" id="CP073078">
    <property type="protein sequence ID" value="QUD86234.1"/>
    <property type="molecule type" value="Genomic_DNA"/>
</dbReference>
<dbReference type="AlphaFoldDB" id="A0A975IT93"/>
<dbReference type="GO" id="GO:0004386">
    <property type="term" value="F:helicase activity"/>
    <property type="evidence" value="ECO:0007669"/>
    <property type="project" value="UniProtKB-KW"/>
</dbReference>
<dbReference type="RefSeq" id="WP_211936286.1">
    <property type="nucleotide sequence ID" value="NZ_CP073078.1"/>
</dbReference>
<dbReference type="Pfam" id="PF08463">
    <property type="entry name" value="EcoEI_R_C"/>
    <property type="match status" value="1"/>
</dbReference>
<keyword evidence="2" id="KW-0347">Helicase</keyword>
<feature type="domain" description="Helicase ATP-binding" evidence="1">
    <location>
        <begin position="142"/>
        <end position="331"/>
    </location>
</feature>
<dbReference type="CDD" id="cd18799">
    <property type="entry name" value="SF2_C_EcoAI-like"/>
    <property type="match status" value="1"/>
</dbReference>
<dbReference type="REBASE" id="468874">
    <property type="entry name" value="CspsS6ORF14130P"/>
</dbReference>
<dbReference type="InterPro" id="IPR006935">
    <property type="entry name" value="Helicase/UvrB_N"/>
</dbReference>
<dbReference type="GO" id="GO:0003677">
    <property type="term" value="F:DNA binding"/>
    <property type="evidence" value="ECO:0007669"/>
    <property type="project" value="InterPro"/>
</dbReference>
<organism evidence="2 3">
    <name type="scientific">Phenylobacterium montanum</name>
    <dbReference type="NCBI Taxonomy" id="2823693"/>
    <lineage>
        <taxon>Bacteria</taxon>
        <taxon>Pseudomonadati</taxon>
        <taxon>Pseudomonadota</taxon>
        <taxon>Alphaproteobacteria</taxon>
        <taxon>Caulobacterales</taxon>
        <taxon>Caulobacteraceae</taxon>
        <taxon>Phenylobacterium</taxon>
    </lineage>
</organism>
<keyword evidence="2" id="KW-0378">Hydrolase</keyword>
<dbReference type="GO" id="GO:0005524">
    <property type="term" value="F:ATP binding"/>
    <property type="evidence" value="ECO:0007669"/>
    <property type="project" value="InterPro"/>
</dbReference>
<dbReference type="Gene3D" id="3.40.50.300">
    <property type="entry name" value="P-loop containing nucleotide triphosphate hydrolases"/>
    <property type="match status" value="2"/>
</dbReference>
<protein>
    <submittedName>
        <fullName evidence="2">DEAD/DEAH box helicase family protein</fullName>
    </submittedName>
</protein>
<dbReference type="InterPro" id="IPR027417">
    <property type="entry name" value="P-loop_NTPase"/>
</dbReference>
<dbReference type="SUPFAM" id="SSF52540">
    <property type="entry name" value="P-loop containing nucleoside triphosphate hydrolases"/>
    <property type="match status" value="1"/>
</dbReference>
<keyword evidence="2" id="KW-0547">Nucleotide-binding</keyword>
<sequence length="885" mass="98385">MNIGAGLGVAVREYPLSTGPCDYLLIVDRKACGVIEAKPEGTTLSGVAEQAKGYQQQLPGHLANWGDPLRFDYEASGSEILFSDRADPEQRSRKVFSFHRPETLLERLLDGSSLRRRLTHMPALVTEGLRDCQIEAITGLETSLAQGRPKALIQMTMGAGKTFTAATTAYRLLAHANAKRVLFLVDRNNLGRQTLKEFQAYRPPGTGRLFTELYNVQRLGLAGLDPDAKVVISTIQRVYSQLVGSELSEEDEEASAFEADDRAPAQEVAYSQNMPPETFDVVVIDECHRSIYGRWRQVLDYFDAFQIGLTATPSVHTLGYFQKNLVAEYPYERSVIDGVNVPFEVFRIRTEIGERGGKVPSGFTVPKRDRHTRRQRYEELADDLVYSPTELDRSVIAPNQIRTVLETYRDTLPTELFPGRTEVPKTLIFAKDDHHAEEIVHIAREVFGKGNEFAKKITYRVTGVSPEELIAAFRNQYNPRIAVTVDMIATGTDIKPVEVLIFMRDVKSALYFEQMKGRGVRTINTADLINVTPDAKGKDRFILIDAVGVSESAKTISPPLEQKPKVSFDKLLEHVASGRNDPEVVSSLAVRLAALARKLASQDQDLVAERAGGRSLTEIAAGLMDSMDNDRITEAAEREHAPPISDAKFDATAKRLRDEALRPLSDNPALRKLLVELKTQSEVVIDVFSPDAVVSTGFDEKAARELTLKFEAFLEENQDELAALSILYGKPYAQKRLTYESLEDLRRALARPPWLLEPMGVWSAYKRLSKGAIKSDPARVLTDMVALVRFALHQQDTLAPLSVDMVARFNLWLGREAKAGRTYTAEQASWLEAIRDHLAANIDLSLRDLQDQPTFSSKGGVVAARAAFGTRLPELIEDLTGALVA</sequence>
<name>A0A975IT93_9CAUL</name>
<dbReference type="PROSITE" id="PS51192">
    <property type="entry name" value="HELICASE_ATP_BIND_1"/>
    <property type="match status" value="1"/>
</dbReference>
<dbReference type="GO" id="GO:0016787">
    <property type="term" value="F:hydrolase activity"/>
    <property type="evidence" value="ECO:0007669"/>
    <property type="project" value="InterPro"/>
</dbReference>
<dbReference type="PANTHER" id="PTHR47396:SF1">
    <property type="entry name" value="ATP-DEPENDENT HELICASE IRC3-RELATED"/>
    <property type="match status" value="1"/>
</dbReference>
<dbReference type="SMART" id="SM00487">
    <property type="entry name" value="DEXDc"/>
    <property type="match status" value="1"/>
</dbReference>
<keyword evidence="3" id="KW-1185">Reference proteome</keyword>
<keyword evidence="2" id="KW-0067">ATP-binding</keyword>
<evidence type="ECO:0000313" key="2">
    <source>
        <dbReference type="EMBL" id="QUD86234.1"/>
    </source>
</evidence>
<accession>A0A975IT93</accession>
<dbReference type="KEGG" id="caul:KCG34_14120"/>
<dbReference type="InterPro" id="IPR013670">
    <property type="entry name" value="EcoEI_R_C_dom"/>
</dbReference>
<dbReference type="Proteomes" id="UP000676409">
    <property type="component" value="Chromosome"/>
</dbReference>
<dbReference type="GO" id="GO:0005829">
    <property type="term" value="C:cytosol"/>
    <property type="evidence" value="ECO:0007669"/>
    <property type="project" value="TreeGrafter"/>
</dbReference>
<dbReference type="CDD" id="cd18032">
    <property type="entry name" value="DEXHc_RE_I_III_res"/>
    <property type="match status" value="1"/>
</dbReference>
<dbReference type="InterPro" id="IPR050742">
    <property type="entry name" value="Helicase_Restrict-Modif_Enz"/>
</dbReference>
<dbReference type="InterPro" id="IPR014001">
    <property type="entry name" value="Helicase_ATP-bd"/>
</dbReference>
<evidence type="ECO:0000313" key="3">
    <source>
        <dbReference type="Proteomes" id="UP000676409"/>
    </source>
</evidence>
<evidence type="ECO:0000259" key="1">
    <source>
        <dbReference type="PROSITE" id="PS51192"/>
    </source>
</evidence>
<dbReference type="GO" id="GO:0006304">
    <property type="term" value="P:DNA modification"/>
    <property type="evidence" value="ECO:0007669"/>
    <property type="project" value="InterPro"/>
</dbReference>
<gene>
    <name evidence="2" type="ORF">KCG34_14120</name>
</gene>
<reference evidence="2" key="1">
    <citation type="submission" date="2021-04" db="EMBL/GenBank/DDBJ databases">
        <title>The complete genome sequence of Caulobacter sp. S6.</title>
        <authorList>
            <person name="Tang Y."/>
            <person name="Ouyang W."/>
            <person name="Liu Q."/>
            <person name="Huang B."/>
            <person name="Guo Z."/>
            <person name="Lei P."/>
        </authorList>
    </citation>
    <scope>NUCLEOTIDE SEQUENCE</scope>
    <source>
        <strain evidence="2">S6</strain>
    </source>
</reference>
<dbReference type="Gene3D" id="3.90.1570.30">
    <property type="match status" value="1"/>
</dbReference>
<dbReference type="PANTHER" id="PTHR47396">
    <property type="entry name" value="TYPE I RESTRICTION ENZYME ECOKI R PROTEIN"/>
    <property type="match status" value="1"/>
</dbReference>
<dbReference type="Pfam" id="PF04851">
    <property type="entry name" value="ResIII"/>
    <property type="match status" value="1"/>
</dbReference>